<evidence type="ECO:0000256" key="4">
    <source>
        <dbReference type="ARBA" id="ARBA00022927"/>
    </source>
</evidence>
<dbReference type="EMBL" id="CP000285">
    <property type="protein sequence ID" value="ABE60101.1"/>
    <property type="molecule type" value="Genomic_DNA"/>
</dbReference>
<keyword evidence="3 5" id="KW-0732">Signal</keyword>
<evidence type="ECO:0000313" key="7">
    <source>
        <dbReference type="Proteomes" id="UP000000239"/>
    </source>
</evidence>
<accession>Q1QTV7</accession>
<dbReference type="InterPro" id="IPR004564">
    <property type="entry name" value="OM_lipoprot_carrier_LolA-like"/>
</dbReference>
<comment type="subunit">
    <text evidence="1">Monomer.</text>
</comment>
<dbReference type="InterPro" id="IPR029046">
    <property type="entry name" value="LolA/LolB/LppX"/>
</dbReference>
<sequence length="196" mass="21590">MPRRLIACACLVLASVSLSAHAFDRQALQAQLERTTAIEGRFTQTRFLADVDTELQSRGRFAYVRDQKVVWQLETPVEDTLVLTPANAEDATPGEGAGDAGREQVAALLLRLLGGDWSALEERFTQTLDGTRDAWRVQLTPRDAELAARIAEIRLAGGRHVERLVMETADGDRLRIELSDQAPMSPEAIDALPDAR</sequence>
<evidence type="ECO:0000313" key="6">
    <source>
        <dbReference type="EMBL" id="ABE60101.1"/>
    </source>
</evidence>
<evidence type="ECO:0000256" key="3">
    <source>
        <dbReference type="ARBA" id="ARBA00022729"/>
    </source>
</evidence>
<dbReference type="RefSeq" id="WP_011508047.1">
    <property type="nucleotide sequence ID" value="NC_007963.1"/>
</dbReference>
<evidence type="ECO:0000256" key="2">
    <source>
        <dbReference type="ARBA" id="ARBA00022448"/>
    </source>
</evidence>
<keyword evidence="2" id="KW-0813">Transport</keyword>
<dbReference type="AlphaFoldDB" id="Q1QTV7"/>
<gene>
    <name evidence="6" type="ordered locus">Csal_2754</name>
</gene>
<dbReference type="CDD" id="cd16325">
    <property type="entry name" value="LolA"/>
    <property type="match status" value="1"/>
</dbReference>
<reference evidence="6 7" key="1">
    <citation type="journal article" date="2011" name="Stand. Genomic Sci.">
        <title>Complete genome sequence of the halophilic and highly halotolerant Chromohalobacter salexigens type strain (1H11(T)).</title>
        <authorList>
            <person name="Copeland A."/>
            <person name="O'Connor K."/>
            <person name="Lucas S."/>
            <person name="Lapidus A."/>
            <person name="Berry K.W."/>
            <person name="Detter J.C."/>
            <person name="Del Rio T.G."/>
            <person name="Hammon N."/>
            <person name="Dalin E."/>
            <person name="Tice H."/>
            <person name="Pitluck S."/>
            <person name="Bruce D."/>
            <person name="Goodwin L."/>
            <person name="Han C."/>
            <person name="Tapia R."/>
            <person name="Saunders E."/>
            <person name="Schmutz J."/>
            <person name="Brettin T."/>
            <person name="Larimer F."/>
            <person name="Land M."/>
            <person name="Hauser L."/>
            <person name="Vargas C."/>
            <person name="Nieto J.J."/>
            <person name="Kyrpides N.C."/>
            <person name="Ivanova N."/>
            <person name="Goker M."/>
            <person name="Klenk H.P."/>
            <person name="Csonka L.N."/>
            <person name="Woyke T."/>
        </authorList>
    </citation>
    <scope>NUCLEOTIDE SEQUENCE [LARGE SCALE GENOMIC DNA]</scope>
    <source>
        <strain evidence="7">ATCC BAA-138 / DSM 3043 / CIP 106854 / NCIMB 13768 / 1H11</strain>
    </source>
</reference>
<dbReference type="STRING" id="290398.Csal_2754"/>
<dbReference type="GeneID" id="95335451"/>
<name>Q1QTV7_CHRI1</name>
<dbReference type="GO" id="GO:0015031">
    <property type="term" value="P:protein transport"/>
    <property type="evidence" value="ECO:0007669"/>
    <property type="project" value="UniProtKB-KW"/>
</dbReference>
<dbReference type="SUPFAM" id="SSF89392">
    <property type="entry name" value="Prokaryotic lipoproteins and lipoprotein localization factors"/>
    <property type="match status" value="1"/>
</dbReference>
<protein>
    <recommendedName>
        <fullName evidence="8">Outer membrane lipoprotein carrier protein LolA</fullName>
    </recommendedName>
</protein>
<dbReference type="Gene3D" id="2.50.20.10">
    <property type="entry name" value="Lipoprotein localisation LolA/LolB/LppX"/>
    <property type="match status" value="1"/>
</dbReference>
<dbReference type="Pfam" id="PF19574">
    <property type="entry name" value="LolA_3"/>
    <property type="match status" value="1"/>
</dbReference>
<organism evidence="6 7">
    <name type="scientific">Chromohalobacter israelensis (strain ATCC BAA-138 / DSM 3043 / CIP 106854 / NCIMB 13768 / 1H11)</name>
    <name type="common">Chromohalobacter salexigens</name>
    <dbReference type="NCBI Taxonomy" id="290398"/>
    <lineage>
        <taxon>Bacteria</taxon>
        <taxon>Pseudomonadati</taxon>
        <taxon>Pseudomonadota</taxon>
        <taxon>Gammaproteobacteria</taxon>
        <taxon>Oceanospirillales</taxon>
        <taxon>Halomonadaceae</taxon>
        <taxon>Chromohalobacter</taxon>
    </lineage>
</organism>
<evidence type="ECO:0008006" key="8">
    <source>
        <dbReference type="Google" id="ProtNLM"/>
    </source>
</evidence>
<feature type="signal peptide" evidence="5">
    <location>
        <begin position="1"/>
        <end position="22"/>
    </location>
</feature>
<dbReference type="KEGG" id="csa:Csal_2754"/>
<evidence type="ECO:0000256" key="5">
    <source>
        <dbReference type="SAM" id="SignalP"/>
    </source>
</evidence>
<dbReference type="eggNOG" id="COG2834">
    <property type="taxonomic scope" value="Bacteria"/>
</dbReference>
<feature type="chain" id="PRO_5004196088" description="Outer membrane lipoprotein carrier protein LolA" evidence="5">
    <location>
        <begin position="23"/>
        <end position="196"/>
    </location>
</feature>
<keyword evidence="7" id="KW-1185">Reference proteome</keyword>
<proteinExistence type="predicted"/>
<keyword evidence="4" id="KW-0653">Protein transport</keyword>
<evidence type="ECO:0000256" key="1">
    <source>
        <dbReference type="ARBA" id="ARBA00011245"/>
    </source>
</evidence>
<dbReference type="Proteomes" id="UP000000239">
    <property type="component" value="Chromosome"/>
</dbReference>
<dbReference type="HOGENOM" id="CLU_091014_3_2_6"/>